<proteinExistence type="predicted"/>
<dbReference type="Proteomes" id="UP000782519">
    <property type="component" value="Unassembled WGS sequence"/>
</dbReference>
<sequence length="173" mass="18153">MLSRRSLLIFTASLAALAAPAAASAQAAPPANDPVALLTALYTKAAKANAGGDFVNAPKSRAKVLSKSFAALWSKAESKTAKGDIGPIDFDPVSNSQDPDIKSFAIKVEQQDSGSATLAVTLTGSQKRSKPADGVIRYDFVRDGGHWRIDDIRGAVDGEPWSVRKLLTDSLKG</sequence>
<dbReference type="Pfam" id="PF12883">
    <property type="entry name" value="DUF3828"/>
    <property type="match status" value="1"/>
</dbReference>
<evidence type="ECO:0000313" key="3">
    <source>
        <dbReference type="EMBL" id="MBI5129726.1"/>
    </source>
</evidence>
<protein>
    <submittedName>
        <fullName evidence="3">DUF3828 domain-containing protein</fullName>
    </submittedName>
</protein>
<feature type="domain" description="DUF3828" evidence="2">
    <location>
        <begin position="54"/>
        <end position="153"/>
    </location>
</feature>
<dbReference type="AlphaFoldDB" id="A0A933W0R6"/>
<keyword evidence="1" id="KW-0732">Signal</keyword>
<accession>A0A933W0R6</accession>
<evidence type="ECO:0000313" key="4">
    <source>
        <dbReference type="Proteomes" id="UP000782519"/>
    </source>
</evidence>
<evidence type="ECO:0000256" key="1">
    <source>
        <dbReference type="SAM" id="SignalP"/>
    </source>
</evidence>
<feature type="signal peptide" evidence="1">
    <location>
        <begin position="1"/>
        <end position="27"/>
    </location>
</feature>
<dbReference type="InterPro" id="IPR024289">
    <property type="entry name" value="DUF3828"/>
</dbReference>
<dbReference type="EMBL" id="JACRJB010000025">
    <property type="protein sequence ID" value="MBI5129726.1"/>
    <property type="molecule type" value="Genomic_DNA"/>
</dbReference>
<evidence type="ECO:0000259" key="2">
    <source>
        <dbReference type="Pfam" id="PF12883"/>
    </source>
</evidence>
<feature type="chain" id="PRO_5037658277" evidence="1">
    <location>
        <begin position="28"/>
        <end position="173"/>
    </location>
</feature>
<gene>
    <name evidence="3" type="ORF">HZA66_09810</name>
</gene>
<comment type="caution">
    <text evidence="3">The sequence shown here is derived from an EMBL/GenBank/DDBJ whole genome shotgun (WGS) entry which is preliminary data.</text>
</comment>
<organism evidence="3 4">
    <name type="scientific">Rhodopseudomonas palustris</name>
    <dbReference type="NCBI Taxonomy" id="1076"/>
    <lineage>
        <taxon>Bacteria</taxon>
        <taxon>Pseudomonadati</taxon>
        <taxon>Pseudomonadota</taxon>
        <taxon>Alphaproteobacteria</taxon>
        <taxon>Hyphomicrobiales</taxon>
        <taxon>Nitrobacteraceae</taxon>
        <taxon>Rhodopseudomonas</taxon>
    </lineage>
</organism>
<dbReference type="InterPro" id="IPR006311">
    <property type="entry name" value="TAT_signal"/>
</dbReference>
<dbReference type="PROSITE" id="PS51318">
    <property type="entry name" value="TAT"/>
    <property type="match status" value="1"/>
</dbReference>
<dbReference type="Gene3D" id="3.10.450.50">
    <property type="match status" value="1"/>
</dbReference>
<reference evidence="3" key="1">
    <citation type="submission" date="2020-07" db="EMBL/GenBank/DDBJ databases">
        <title>Huge and variable diversity of episymbiotic CPR bacteria and DPANN archaea in groundwater ecosystems.</title>
        <authorList>
            <person name="He C.Y."/>
            <person name="Keren R."/>
            <person name="Whittaker M."/>
            <person name="Farag I.F."/>
            <person name="Doudna J."/>
            <person name="Cate J.H.D."/>
            <person name="Banfield J.F."/>
        </authorList>
    </citation>
    <scope>NUCLEOTIDE SEQUENCE</scope>
    <source>
        <strain evidence="3">NC_groundwater_1818_Pr3_B-0.1um_66_35</strain>
    </source>
</reference>
<name>A0A933W0R6_RHOPL</name>